<dbReference type="Pfam" id="PF00356">
    <property type="entry name" value="LacI"/>
    <property type="match status" value="1"/>
</dbReference>
<dbReference type="Gene3D" id="3.40.50.2300">
    <property type="match status" value="2"/>
</dbReference>
<keyword evidence="1" id="KW-0805">Transcription regulation</keyword>
<feature type="domain" description="HTH lacI-type" evidence="4">
    <location>
        <begin position="2"/>
        <end position="56"/>
    </location>
</feature>
<evidence type="ECO:0000256" key="3">
    <source>
        <dbReference type="ARBA" id="ARBA00023163"/>
    </source>
</evidence>
<dbReference type="GO" id="GO:0003677">
    <property type="term" value="F:DNA binding"/>
    <property type="evidence" value="ECO:0007669"/>
    <property type="project" value="UniProtKB-KW"/>
</dbReference>
<dbReference type="SMART" id="SM00354">
    <property type="entry name" value="HTH_LACI"/>
    <property type="match status" value="1"/>
</dbReference>
<dbReference type="SUPFAM" id="SSF53822">
    <property type="entry name" value="Periplasmic binding protein-like I"/>
    <property type="match status" value="1"/>
</dbReference>
<organism evidence="5 6">
    <name type="scientific">Lentzea roselyniae</name>
    <dbReference type="NCBI Taxonomy" id="531940"/>
    <lineage>
        <taxon>Bacteria</taxon>
        <taxon>Bacillati</taxon>
        <taxon>Actinomycetota</taxon>
        <taxon>Actinomycetes</taxon>
        <taxon>Pseudonocardiales</taxon>
        <taxon>Pseudonocardiaceae</taxon>
        <taxon>Lentzea</taxon>
    </lineage>
</organism>
<dbReference type="CDD" id="cd01392">
    <property type="entry name" value="HTH_LacI"/>
    <property type="match status" value="1"/>
</dbReference>
<dbReference type="Pfam" id="PF13377">
    <property type="entry name" value="Peripla_BP_3"/>
    <property type="match status" value="1"/>
</dbReference>
<protein>
    <submittedName>
        <fullName evidence="5">LacI family DNA-binding transcriptional regulator</fullName>
    </submittedName>
</protein>
<evidence type="ECO:0000259" key="4">
    <source>
        <dbReference type="PROSITE" id="PS50932"/>
    </source>
</evidence>
<evidence type="ECO:0000313" key="5">
    <source>
        <dbReference type="EMBL" id="GAA3661146.1"/>
    </source>
</evidence>
<dbReference type="InterPro" id="IPR000843">
    <property type="entry name" value="HTH_LacI"/>
</dbReference>
<dbReference type="PANTHER" id="PTHR30146:SF153">
    <property type="entry name" value="LACTOSE OPERON REPRESSOR"/>
    <property type="match status" value="1"/>
</dbReference>
<keyword evidence="3" id="KW-0804">Transcription</keyword>
<name>A0ABP7BJM3_9PSEU</name>
<sequence length="333" mass="34680">MVTIADVARHAGVAPSTVFYVVTGKRPISAETRSRVRDSIVELGYRLPAGVRSLRLDPPDVMALVLPLRDVHLPVVARLVTSIAVAAREHELDLLLVTADRDLAGLRRAAGSDRVGGFLVLDSEDAGERLRLLGEVGRPAVLIGQSGAGNGVTCVDLDFEAAGARCVDHLADLGHRSIGFLGAPAAGHSSGVARRTLAGFTAAAMRRGVVGTALGRESLVHPTTALLRAHPVVTALVVHDDSAAEQVPGDIAVVAIRPDEAAGQTSPFTSVQLSESDLGRRAVDLLVALTGGAVPPSLTLVPPRLVQRESCSLPGRRTAVVSTARFGGGRHDR</sequence>
<reference evidence="6" key="1">
    <citation type="journal article" date="2019" name="Int. J. Syst. Evol. Microbiol.">
        <title>The Global Catalogue of Microorganisms (GCM) 10K type strain sequencing project: providing services to taxonomists for standard genome sequencing and annotation.</title>
        <authorList>
            <consortium name="The Broad Institute Genomics Platform"/>
            <consortium name="The Broad Institute Genome Sequencing Center for Infectious Disease"/>
            <person name="Wu L."/>
            <person name="Ma J."/>
        </authorList>
    </citation>
    <scope>NUCLEOTIDE SEQUENCE [LARGE SCALE GENOMIC DNA]</scope>
    <source>
        <strain evidence="6">JCM 17494</strain>
    </source>
</reference>
<accession>A0ABP7BJM3</accession>
<keyword evidence="2 5" id="KW-0238">DNA-binding</keyword>
<dbReference type="Gene3D" id="1.10.260.40">
    <property type="entry name" value="lambda repressor-like DNA-binding domains"/>
    <property type="match status" value="1"/>
</dbReference>
<gene>
    <name evidence="5" type="ORF">GCM10022267_54160</name>
</gene>
<keyword evidence="6" id="KW-1185">Reference proteome</keyword>
<evidence type="ECO:0000256" key="1">
    <source>
        <dbReference type="ARBA" id="ARBA00023015"/>
    </source>
</evidence>
<dbReference type="EMBL" id="BAABBE010000016">
    <property type="protein sequence ID" value="GAA3661146.1"/>
    <property type="molecule type" value="Genomic_DNA"/>
</dbReference>
<dbReference type="SUPFAM" id="SSF47413">
    <property type="entry name" value="lambda repressor-like DNA-binding domains"/>
    <property type="match status" value="1"/>
</dbReference>
<dbReference type="InterPro" id="IPR028082">
    <property type="entry name" value="Peripla_BP_I"/>
</dbReference>
<evidence type="ECO:0000256" key="2">
    <source>
        <dbReference type="ARBA" id="ARBA00023125"/>
    </source>
</evidence>
<dbReference type="Proteomes" id="UP001500711">
    <property type="component" value="Unassembled WGS sequence"/>
</dbReference>
<dbReference type="PROSITE" id="PS50932">
    <property type="entry name" value="HTH_LACI_2"/>
    <property type="match status" value="1"/>
</dbReference>
<dbReference type="PANTHER" id="PTHR30146">
    <property type="entry name" value="LACI-RELATED TRANSCRIPTIONAL REPRESSOR"/>
    <property type="match status" value="1"/>
</dbReference>
<dbReference type="RefSeq" id="WP_346132793.1">
    <property type="nucleotide sequence ID" value="NZ_BAABBE010000016.1"/>
</dbReference>
<dbReference type="InterPro" id="IPR010982">
    <property type="entry name" value="Lambda_DNA-bd_dom_sf"/>
</dbReference>
<evidence type="ECO:0000313" key="6">
    <source>
        <dbReference type="Proteomes" id="UP001500711"/>
    </source>
</evidence>
<proteinExistence type="predicted"/>
<dbReference type="InterPro" id="IPR046335">
    <property type="entry name" value="LacI/GalR-like_sensor"/>
</dbReference>
<comment type="caution">
    <text evidence="5">The sequence shown here is derived from an EMBL/GenBank/DDBJ whole genome shotgun (WGS) entry which is preliminary data.</text>
</comment>